<dbReference type="AlphaFoldDB" id="A0AAW1UFF3"/>
<protein>
    <submittedName>
        <fullName evidence="1">Uncharacterized protein</fullName>
    </submittedName>
</protein>
<reference evidence="1 2" key="1">
    <citation type="submission" date="2023-03" db="EMBL/GenBank/DDBJ databases">
        <title>Genome insight into feeding habits of ladybird beetles.</title>
        <authorList>
            <person name="Li H.-S."/>
            <person name="Huang Y.-H."/>
            <person name="Pang H."/>
        </authorList>
    </citation>
    <scope>NUCLEOTIDE SEQUENCE [LARGE SCALE GENOMIC DNA]</scope>
    <source>
        <strain evidence="1">SYSU_2023b</strain>
        <tissue evidence="1">Whole body</tissue>
    </source>
</reference>
<proteinExistence type="predicted"/>
<evidence type="ECO:0000313" key="2">
    <source>
        <dbReference type="Proteomes" id="UP001431783"/>
    </source>
</evidence>
<organism evidence="1 2">
    <name type="scientific">Henosepilachna vigintioctopunctata</name>
    <dbReference type="NCBI Taxonomy" id="420089"/>
    <lineage>
        <taxon>Eukaryota</taxon>
        <taxon>Metazoa</taxon>
        <taxon>Ecdysozoa</taxon>
        <taxon>Arthropoda</taxon>
        <taxon>Hexapoda</taxon>
        <taxon>Insecta</taxon>
        <taxon>Pterygota</taxon>
        <taxon>Neoptera</taxon>
        <taxon>Endopterygota</taxon>
        <taxon>Coleoptera</taxon>
        <taxon>Polyphaga</taxon>
        <taxon>Cucujiformia</taxon>
        <taxon>Coccinelloidea</taxon>
        <taxon>Coccinellidae</taxon>
        <taxon>Epilachninae</taxon>
        <taxon>Epilachnini</taxon>
        <taxon>Henosepilachna</taxon>
    </lineage>
</organism>
<dbReference type="Proteomes" id="UP001431783">
    <property type="component" value="Unassembled WGS sequence"/>
</dbReference>
<gene>
    <name evidence="1" type="ORF">WA026_020923</name>
</gene>
<accession>A0AAW1UFF3</accession>
<dbReference type="EMBL" id="JARQZJ010000075">
    <property type="protein sequence ID" value="KAK9882401.1"/>
    <property type="molecule type" value="Genomic_DNA"/>
</dbReference>
<name>A0AAW1UFF3_9CUCU</name>
<comment type="caution">
    <text evidence="1">The sequence shown here is derived from an EMBL/GenBank/DDBJ whole genome shotgun (WGS) entry which is preliminary data.</text>
</comment>
<keyword evidence="2" id="KW-1185">Reference proteome</keyword>
<evidence type="ECO:0000313" key="1">
    <source>
        <dbReference type="EMBL" id="KAK9882401.1"/>
    </source>
</evidence>
<sequence>MNLIYPFKKMPTEYKRKQKNTNDSPLNFQDQQLRRNSCLQEEKLKEYEKVDLKKHQRIGEVEVSDSASAKDFWIQCLMVKGCCIKTASAPKTIAICAENNYCMRKKEFVCPSLLLRLVQ</sequence>